<name>A0A9Q5P0H8_9LACT</name>
<proteinExistence type="predicted"/>
<dbReference type="PANTHER" id="PTHR30354">
    <property type="entry name" value="GNT FAMILY GLUCONATE TRANSPORTER"/>
    <property type="match status" value="1"/>
</dbReference>
<dbReference type="InterPro" id="IPR003474">
    <property type="entry name" value="Glcn_transporter"/>
</dbReference>
<dbReference type="Proteomes" id="UP000177273">
    <property type="component" value="Unassembled WGS sequence"/>
</dbReference>
<evidence type="ECO:0000256" key="5">
    <source>
        <dbReference type="ARBA" id="ARBA00023136"/>
    </source>
</evidence>
<accession>A0A9Q5P0H8</accession>
<feature type="transmembrane region" description="Helical" evidence="6">
    <location>
        <begin position="103"/>
        <end position="133"/>
    </location>
</feature>
<feature type="transmembrane region" description="Helical" evidence="6">
    <location>
        <begin position="5"/>
        <end position="20"/>
    </location>
</feature>
<protein>
    <submittedName>
        <fullName evidence="8">Citrate transporter</fullName>
    </submittedName>
</protein>
<keyword evidence="4 6" id="KW-1133">Transmembrane helix</keyword>
<keyword evidence="5 6" id="KW-0472">Membrane</keyword>
<gene>
    <name evidence="8" type="ORF">BG262_08085</name>
</gene>
<dbReference type="PANTHER" id="PTHR30354:SF26">
    <property type="entry name" value="TRANSPORTER, PUTATIVE-RELATED"/>
    <property type="match status" value="1"/>
</dbReference>
<dbReference type="GO" id="GO:0015137">
    <property type="term" value="F:citrate transmembrane transporter activity"/>
    <property type="evidence" value="ECO:0007669"/>
    <property type="project" value="InterPro"/>
</dbReference>
<evidence type="ECO:0000259" key="7">
    <source>
        <dbReference type="Pfam" id="PF03600"/>
    </source>
</evidence>
<dbReference type="GO" id="GO:0015128">
    <property type="term" value="F:gluconate transmembrane transporter activity"/>
    <property type="evidence" value="ECO:0007669"/>
    <property type="project" value="InterPro"/>
</dbReference>
<feature type="transmembrane region" description="Helical" evidence="6">
    <location>
        <begin position="140"/>
        <end position="160"/>
    </location>
</feature>
<evidence type="ECO:0000256" key="6">
    <source>
        <dbReference type="SAM" id="Phobius"/>
    </source>
</evidence>
<organism evidence="8 9">
    <name type="scientific">Floricoccus penangensis</name>
    <dbReference type="NCBI Taxonomy" id="1859475"/>
    <lineage>
        <taxon>Bacteria</taxon>
        <taxon>Bacillati</taxon>
        <taxon>Bacillota</taxon>
        <taxon>Bacilli</taxon>
        <taxon>Lactobacillales</taxon>
        <taxon>Streptococcaceae</taxon>
        <taxon>Floricoccus</taxon>
    </lineage>
</organism>
<dbReference type="OrthoDB" id="5329450at2"/>
<feature type="transmembrane region" description="Helical" evidence="6">
    <location>
        <begin position="26"/>
        <end position="45"/>
    </location>
</feature>
<dbReference type="InterPro" id="IPR004680">
    <property type="entry name" value="Cit_transptr-like_dom"/>
</dbReference>
<evidence type="ECO:0000256" key="1">
    <source>
        <dbReference type="ARBA" id="ARBA00004141"/>
    </source>
</evidence>
<feature type="transmembrane region" description="Helical" evidence="6">
    <location>
        <begin position="241"/>
        <end position="274"/>
    </location>
</feature>
<keyword evidence="2" id="KW-0813">Transport</keyword>
<dbReference type="GO" id="GO:0005886">
    <property type="term" value="C:plasma membrane"/>
    <property type="evidence" value="ECO:0007669"/>
    <property type="project" value="TreeGrafter"/>
</dbReference>
<keyword evidence="3 6" id="KW-0812">Transmembrane</keyword>
<dbReference type="RefSeq" id="WP_070787051.1">
    <property type="nucleotide sequence ID" value="NZ_MKIQ01000003.1"/>
</dbReference>
<comment type="caution">
    <text evidence="8">The sequence shown here is derived from an EMBL/GenBank/DDBJ whole genome shotgun (WGS) entry which is preliminary data.</text>
</comment>
<dbReference type="NCBIfam" id="TIGR00784">
    <property type="entry name" value="citMHS"/>
    <property type="match status" value="1"/>
</dbReference>
<feature type="transmembrane region" description="Helical" evidence="6">
    <location>
        <begin position="324"/>
        <end position="346"/>
    </location>
</feature>
<evidence type="ECO:0000313" key="8">
    <source>
        <dbReference type="EMBL" id="OFI47653.1"/>
    </source>
</evidence>
<comment type="subcellular location">
    <subcellularLocation>
        <location evidence="1">Membrane</location>
        <topology evidence="1">Multi-pass membrane protein</topology>
    </subcellularLocation>
</comment>
<feature type="transmembrane region" description="Helical" evidence="6">
    <location>
        <begin position="352"/>
        <end position="370"/>
    </location>
</feature>
<dbReference type="EMBL" id="MKIQ01000003">
    <property type="protein sequence ID" value="OFI47653.1"/>
    <property type="molecule type" value="Genomic_DNA"/>
</dbReference>
<reference evidence="9" key="1">
    <citation type="submission" date="2016-09" db="EMBL/GenBank/DDBJ databases">
        <title>Draft genome sequence of a novel species of the family Streptococcaceae isolated from flowers.</title>
        <authorList>
            <person name="Chuah L.-O."/>
            <person name="Yap K.-P."/>
            <person name="Thong K.L."/>
            <person name="Liong M.T."/>
            <person name="Ahmad R."/>
            <person name="Rusul G."/>
        </authorList>
    </citation>
    <scope>NUCLEOTIDE SEQUENCE [LARGE SCALE GENOMIC DNA]</scope>
    <source>
        <strain evidence="9">HibF3</strain>
    </source>
</reference>
<feature type="transmembrane region" description="Helical" evidence="6">
    <location>
        <begin position="65"/>
        <end position="83"/>
    </location>
</feature>
<keyword evidence="9" id="KW-1185">Reference proteome</keyword>
<evidence type="ECO:0000256" key="3">
    <source>
        <dbReference type="ARBA" id="ARBA00022692"/>
    </source>
</evidence>
<evidence type="ECO:0000256" key="4">
    <source>
        <dbReference type="ARBA" id="ARBA00022989"/>
    </source>
</evidence>
<sequence>MVTFMAYALIVVFMILIMTKKLSPFVALASVPLLFGIVGQLMGLWNIDLGKAAFEGLKKTGPTAIMLLFAVLFFTLMIDAGLFDPLSNAMIKYAKGDPLKVMLATVFLSAGVSLNGDGTTTMIIVCSAFVPIYKKLHMKMLDLAVLTILSHSVLNLLPWGGPTARVITVLNLNESEVLRGLVPIIIFGTIYMIGVAYIMGRSERKRLGVTHFTDEQIQEMTTISDPELLAIRQPKKLFINFVLTTAVIVLLIWGIVPSAIIFIVATALGLMINYPKLSDQRARIEANLPDGGQVAMVVIAAGIFMGILAGTGMDKAIATSLSSVIPASWGSYWGLVVAFLSAPGTFFLSNDAFYYGVLPVLAEAGVNYGFTPLQLGFASLIGQAFHLLSPLVPFIYVLLRLTDVDMGQWQKKSALWAIGLFIVYLVVAVLFGLMPFKI</sequence>
<feature type="transmembrane region" description="Helical" evidence="6">
    <location>
        <begin position="180"/>
        <end position="199"/>
    </location>
</feature>
<dbReference type="Pfam" id="PF03600">
    <property type="entry name" value="CitMHS"/>
    <property type="match status" value="1"/>
</dbReference>
<dbReference type="InterPro" id="IPR014738">
    <property type="entry name" value="Citrate_transporter"/>
</dbReference>
<evidence type="ECO:0000313" key="9">
    <source>
        <dbReference type="Proteomes" id="UP000177273"/>
    </source>
</evidence>
<feature type="transmembrane region" description="Helical" evidence="6">
    <location>
        <begin position="377"/>
        <end position="399"/>
    </location>
</feature>
<feature type="transmembrane region" description="Helical" evidence="6">
    <location>
        <begin position="414"/>
        <end position="436"/>
    </location>
</feature>
<dbReference type="AlphaFoldDB" id="A0A9Q5P0H8"/>
<evidence type="ECO:0000256" key="2">
    <source>
        <dbReference type="ARBA" id="ARBA00022448"/>
    </source>
</evidence>
<feature type="domain" description="Citrate transporter-like" evidence="7">
    <location>
        <begin position="14"/>
        <end position="382"/>
    </location>
</feature>
<feature type="transmembrane region" description="Helical" evidence="6">
    <location>
        <begin position="294"/>
        <end position="312"/>
    </location>
</feature>